<evidence type="ECO:0000259" key="4">
    <source>
        <dbReference type="Pfam" id="PF07176"/>
    </source>
</evidence>
<evidence type="ECO:0000256" key="1">
    <source>
        <dbReference type="ARBA" id="ARBA00022801"/>
    </source>
</evidence>
<dbReference type="OrthoDB" id="422423at2"/>
<dbReference type="InterPro" id="IPR010802">
    <property type="entry name" value="DUF1400"/>
</dbReference>
<proteinExistence type="predicted"/>
<dbReference type="AlphaFoldDB" id="A0A7Z9BJD2"/>
<evidence type="ECO:0000313" key="6">
    <source>
        <dbReference type="Proteomes" id="UP000182190"/>
    </source>
</evidence>
<keyword evidence="2" id="KW-0442">Lipid degradation</keyword>
<dbReference type="InterPro" id="IPR029058">
    <property type="entry name" value="AB_hydrolase_fold"/>
</dbReference>
<dbReference type="GO" id="GO:0003847">
    <property type="term" value="F:1-alkyl-2-acetylglycerophosphocholine esterase activity"/>
    <property type="evidence" value="ECO:0007669"/>
    <property type="project" value="TreeGrafter"/>
</dbReference>
<evidence type="ECO:0000313" key="5">
    <source>
        <dbReference type="EMBL" id="VXD13315.1"/>
    </source>
</evidence>
<dbReference type="Gene3D" id="3.40.50.1820">
    <property type="entry name" value="alpha/beta hydrolase"/>
    <property type="match status" value="1"/>
</dbReference>
<comment type="caution">
    <text evidence="5">The sequence shown here is derived from an EMBL/GenBank/DDBJ whole genome shotgun (WGS) entry which is preliminary data.</text>
</comment>
<dbReference type="Pfam" id="PF03403">
    <property type="entry name" value="PAF-AH_p_II"/>
    <property type="match status" value="1"/>
</dbReference>
<evidence type="ECO:0000256" key="3">
    <source>
        <dbReference type="ARBA" id="ARBA00023098"/>
    </source>
</evidence>
<accession>A0A7Z9BJD2</accession>
<reference evidence="5" key="1">
    <citation type="submission" date="2019-10" db="EMBL/GenBank/DDBJ databases">
        <authorList>
            <consortium name="Genoscope - CEA"/>
            <person name="William W."/>
        </authorList>
    </citation>
    <scope>NUCLEOTIDE SEQUENCE [LARGE SCALE GENOMIC DNA]</scope>
    <source>
        <strain evidence="5">BBR_PRJEB10994</strain>
    </source>
</reference>
<dbReference type="PANTHER" id="PTHR10272">
    <property type="entry name" value="PLATELET-ACTIVATING FACTOR ACETYLHYDROLASE"/>
    <property type="match status" value="1"/>
</dbReference>
<keyword evidence="6" id="KW-1185">Reference proteome</keyword>
<dbReference type="SUPFAM" id="SSF53474">
    <property type="entry name" value="alpha/beta-Hydrolases"/>
    <property type="match status" value="1"/>
</dbReference>
<dbReference type="RefSeq" id="WP_083624257.1">
    <property type="nucleotide sequence ID" value="NZ_LR735026.1"/>
</dbReference>
<sequence length="561" mass="61627">MLKPIKNPQDYQPNKNNKRIRSLSTQLIKIGLGILSGLMATTSSTMAAEQIAVRYNIGTVLIPIEDLATFAQGGEISPVLSIPEKILSPEDVEKLRQLLVTPMTASPWSIQQFNDTPTGTVILTRFGNFIQTDNGDNGFNALKTAINQASKLPGGLTLLGILEKFPGNRIEIDLNFAVQVIRDLSQIIYQDQSIINWIRQQAQAEINNPAVQNRPINLKNPGTTQWKKESFTFQNPQRNQPSPVDVYIPQISTPAPVIVISHGLGSDRTTFKYLAEHLASHGYFVAVPEHLETSADGLANFLQGNAQPPGAEAFVDRPLDITAVLNLLEEKAKKSVFPSPLLLDNVGVIGQSYGGYTALAVGGAAFNTNRINQECAKVADQQLTLNISILLQCQAADIANKGYDLQDERVKVVIAINPITSVVFGQEGMSKIQIPTLIIGGSEDYIAPAVSEQIYPFSWLTTPNKYLMLLERGTHFSFLQSGEAVIPVPEQIIGPDPELAFPFLKAISLVFFNSYIRGQTEYLPYLNAGYIQRLETSPFSLTIVNKLTQDNIQEAISKVRK</sequence>
<dbReference type="EMBL" id="CZCS02000009">
    <property type="protein sequence ID" value="VXD13315.1"/>
    <property type="molecule type" value="Genomic_DNA"/>
</dbReference>
<dbReference type="Pfam" id="PF07176">
    <property type="entry name" value="DUF1400"/>
    <property type="match status" value="1"/>
</dbReference>
<protein>
    <recommendedName>
        <fullName evidence="4">DUF1400 domain-containing protein</fullName>
    </recommendedName>
</protein>
<evidence type="ECO:0000256" key="2">
    <source>
        <dbReference type="ARBA" id="ARBA00022963"/>
    </source>
</evidence>
<dbReference type="PANTHER" id="PTHR10272:SF13">
    <property type="entry name" value="POLY(ETHYLENE TEREPHTHALATE) HYDROLASE"/>
    <property type="match status" value="1"/>
</dbReference>
<dbReference type="GO" id="GO:0016042">
    <property type="term" value="P:lipid catabolic process"/>
    <property type="evidence" value="ECO:0007669"/>
    <property type="project" value="UniProtKB-KW"/>
</dbReference>
<keyword evidence="3" id="KW-0443">Lipid metabolism</keyword>
<feature type="domain" description="DUF1400" evidence="4">
    <location>
        <begin position="47"/>
        <end position="173"/>
    </location>
</feature>
<organism evidence="5 6">
    <name type="scientific">Planktothrix paucivesiculata PCC 9631</name>
    <dbReference type="NCBI Taxonomy" id="671071"/>
    <lineage>
        <taxon>Bacteria</taxon>
        <taxon>Bacillati</taxon>
        <taxon>Cyanobacteriota</taxon>
        <taxon>Cyanophyceae</taxon>
        <taxon>Oscillatoriophycideae</taxon>
        <taxon>Oscillatoriales</taxon>
        <taxon>Microcoleaceae</taxon>
        <taxon>Planktothrix</taxon>
    </lineage>
</organism>
<gene>
    <name evidence="5" type="ORF">PL9631_1060400</name>
</gene>
<keyword evidence="1" id="KW-0378">Hydrolase</keyword>
<dbReference type="Proteomes" id="UP000182190">
    <property type="component" value="Unassembled WGS sequence"/>
</dbReference>
<name>A0A7Z9BJD2_9CYAN</name>